<reference evidence="4 5" key="1">
    <citation type="submission" date="2018-07" db="EMBL/GenBank/DDBJ databases">
        <title>Genome guided investigation of antibiotics producing actinomycetales strain isolated from a Macau mangrove ecosystem.</title>
        <authorList>
            <person name="Hu D."/>
        </authorList>
    </citation>
    <scope>NUCLEOTIDE SEQUENCE [LARGE SCALE GENOMIC DNA]</scope>
    <source>
        <strain evidence="4 5">2297</strain>
    </source>
</reference>
<dbReference type="Proteomes" id="UP000253742">
    <property type="component" value="Unassembled WGS sequence"/>
</dbReference>
<feature type="domain" description="Peptidoglycan binding-like" evidence="3">
    <location>
        <begin position="279"/>
        <end position="337"/>
    </location>
</feature>
<evidence type="ECO:0000256" key="1">
    <source>
        <dbReference type="SAM" id="MobiDB-lite"/>
    </source>
</evidence>
<comment type="caution">
    <text evidence="4">The sequence shown here is derived from an EMBL/GenBank/DDBJ whole genome shotgun (WGS) entry which is preliminary data.</text>
</comment>
<accession>A0A369UUR1</accession>
<proteinExistence type="predicted"/>
<dbReference type="SUPFAM" id="SSF47090">
    <property type="entry name" value="PGBD-like"/>
    <property type="match status" value="1"/>
</dbReference>
<feature type="region of interest" description="Disordered" evidence="1">
    <location>
        <begin position="168"/>
        <end position="283"/>
    </location>
</feature>
<feature type="transmembrane region" description="Helical" evidence="2">
    <location>
        <begin position="144"/>
        <end position="168"/>
    </location>
</feature>
<evidence type="ECO:0000313" key="4">
    <source>
        <dbReference type="EMBL" id="RDD84197.1"/>
    </source>
</evidence>
<dbReference type="InterPro" id="IPR036365">
    <property type="entry name" value="PGBD-like_sf"/>
</dbReference>
<dbReference type="EMBL" id="QQBH01000048">
    <property type="protein sequence ID" value="RDD84197.1"/>
    <property type="molecule type" value="Genomic_DNA"/>
</dbReference>
<keyword evidence="2" id="KW-0472">Membrane</keyword>
<dbReference type="OrthoDB" id="3874291at2"/>
<evidence type="ECO:0000259" key="3">
    <source>
        <dbReference type="Pfam" id="PF01471"/>
    </source>
</evidence>
<name>A0A369UUR1_9ACTN</name>
<feature type="compositionally biased region" description="Low complexity" evidence="1">
    <location>
        <begin position="114"/>
        <end position="130"/>
    </location>
</feature>
<evidence type="ECO:0000256" key="2">
    <source>
        <dbReference type="SAM" id="Phobius"/>
    </source>
</evidence>
<keyword evidence="2" id="KW-1133">Transmembrane helix</keyword>
<dbReference type="InterPro" id="IPR036366">
    <property type="entry name" value="PGBDSf"/>
</dbReference>
<organism evidence="4 5">
    <name type="scientific">Streptomyces parvulus</name>
    <dbReference type="NCBI Taxonomy" id="146923"/>
    <lineage>
        <taxon>Bacteria</taxon>
        <taxon>Bacillati</taxon>
        <taxon>Actinomycetota</taxon>
        <taxon>Actinomycetes</taxon>
        <taxon>Kitasatosporales</taxon>
        <taxon>Streptomycetaceae</taxon>
        <taxon>Streptomyces</taxon>
    </lineage>
</organism>
<keyword evidence="2" id="KW-0812">Transmembrane</keyword>
<dbReference type="AlphaFoldDB" id="A0A369UUR1"/>
<sequence>MPPQGTAPHGATPHDATPQGATPQGAPPGTTPQGPASDAVPPVNGASARATSPREGVVRRAASWGEDPDATMTLRAVGTGGGAGSATEVTGPLPTPLAPSAGSPSAQDLRLFETPVTAPAPAPSGAAPADGTGGRRARRRRKGVLLSAAGAVVVVMGAAGYASGLFSYEAPSRDGALPDEVRASVPDPSTGETTPSGGARTAPAPAASASPSPSASASASASPSTSPSPSASSASPSPSRPAEASPTPTATATEEAPPQPAEEDEPDFYGGPALSRGDRGPEVVELQRRLGQLYLYMGDAHGTYDRRVEDAVRTYQWARGIRSDGLGVYGPDTRRMLETETREP</sequence>
<dbReference type="STRING" id="146923.Spa2297_09790"/>
<feature type="compositionally biased region" description="Low complexity" evidence="1">
    <location>
        <begin position="193"/>
        <end position="256"/>
    </location>
</feature>
<gene>
    <name evidence="4" type="ORF">DVZ84_36550</name>
</gene>
<dbReference type="Pfam" id="PF01471">
    <property type="entry name" value="PG_binding_1"/>
    <property type="match status" value="1"/>
</dbReference>
<dbReference type="Gene3D" id="1.10.101.10">
    <property type="entry name" value="PGBD-like superfamily/PGBD"/>
    <property type="match status" value="1"/>
</dbReference>
<protein>
    <submittedName>
        <fullName evidence="4">Peptidoglycan-binding protein</fullName>
    </submittedName>
</protein>
<dbReference type="InterPro" id="IPR002477">
    <property type="entry name" value="Peptidoglycan-bd-like"/>
</dbReference>
<feature type="region of interest" description="Disordered" evidence="1">
    <location>
        <begin position="1"/>
        <end position="140"/>
    </location>
</feature>
<evidence type="ECO:0000313" key="5">
    <source>
        <dbReference type="Proteomes" id="UP000253742"/>
    </source>
</evidence>